<evidence type="ECO:0000313" key="1">
    <source>
        <dbReference type="EMBL" id="KAF2113154.1"/>
    </source>
</evidence>
<dbReference type="EMBL" id="ML977329">
    <property type="protein sequence ID" value="KAF2113154.1"/>
    <property type="molecule type" value="Genomic_DNA"/>
</dbReference>
<sequence length="51" mass="5365">MGAAYAAGFLCTSDANRIAYYRSLHLHLAERPNGEKGAVLAVGTSIRDAQG</sequence>
<dbReference type="AlphaFoldDB" id="A0A6A5Z275"/>
<accession>A0A6A5Z275</accession>
<proteinExistence type="predicted"/>
<evidence type="ECO:0000313" key="2">
    <source>
        <dbReference type="Proteomes" id="UP000799770"/>
    </source>
</evidence>
<dbReference type="Gene3D" id="3.40.366.10">
    <property type="entry name" value="Malonyl-Coenzyme A Acyl Carrier Protein, domain 2"/>
    <property type="match status" value="1"/>
</dbReference>
<name>A0A6A5Z275_9PLEO</name>
<dbReference type="InterPro" id="IPR001227">
    <property type="entry name" value="Ac_transferase_dom_sf"/>
</dbReference>
<gene>
    <name evidence="1" type="ORF">BDV96DRAFT_579830</name>
</gene>
<reference evidence="1" key="1">
    <citation type="journal article" date="2020" name="Stud. Mycol.">
        <title>101 Dothideomycetes genomes: a test case for predicting lifestyles and emergence of pathogens.</title>
        <authorList>
            <person name="Haridas S."/>
            <person name="Albert R."/>
            <person name="Binder M."/>
            <person name="Bloem J."/>
            <person name="Labutti K."/>
            <person name="Salamov A."/>
            <person name="Andreopoulos B."/>
            <person name="Baker S."/>
            <person name="Barry K."/>
            <person name="Bills G."/>
            <person name="Bluhm B."/>
            <person name="Cannon C."/>
            <person name="Castanera R."/>
            <person name="Culley D."/>
            <person name="Daum C."/>
            <person name="Ezra D."/>
            <person name="Gonzalez J."/>
            <person name="Henrissat B."/>
            <person name="Kuo A."/>
            <person name="Liang C."/>
            <person name="Lipzen A."/>
            <person name="Lutzoni F."/>
            <person name="Magnuson J."/>
            <person name="Mondo S."/>
            <person name="Nolan M."/>
            <person name="Ohm R."/>
            <person name="Pangilinan J."/>
            <person name="Park H.-J."/>
            <person name="Ramirez L."/>
            <person name="Alfaro M."/>
            <person name="Sun H."/>
            <person name="Tritt A."/>
            <person name="Yoshinaga Y."/>
            <person name="Zwiers L.-H."/>
            <person name="Turgeon B."/>
            <person name="Goodwin S."/>
            <person name="Spatafora J."/>
            <person name="Crous P."/>
            <person name="Grigoriev I."/>
        </authorList>
    </citation>
    <scope>NUCLEOTIDE SEQUENCE</scope>
    <source>
        <strain evidence="1">CBS 627.86</strain>
    </source>
</reference>
<protein>
    <submittedName>
        <fullName evidence="1">Uncharacterized protein</fullName>
    </submittedName>
</protein>
<dbReference type="Proteomes" id="UP000799770">
    <property type="component" value="Unassembled WGS sequence"/>
</dbReference>
<organism evidence="1 2">
    <name type="scientific">Lophiotrema nucula</name>
    <dbReference type="NCBI Taxonomy" id="690887"/>
    <lineage>
        <taxon>Eukaryota</taxon>
        <taxon>Fungi</taxon>
        <taxon>Dikarya</taxon>
        <taxon>Ascomycota</taxon>
        <taxon>Pezizomycotina</taxon>
        <taxon>Dothideomycetes</taxon>
        <taxon>Pleosporomycetidae</taxon>
        <taxon>Pleosporales</taxon>
        <taxon>Lophiotremataceae</taxon>
        <taxon>Lophiotrema</taxon>
    </lineage>
</organism>
<keyword evidence="2" id="KW-1185">Reference proteome</keyword>
<dbReference type="GO" id="GO:0016740">
    <property type="term" value="F:transferase activity"/>
    <property type="evidence" value="ECO:0007669"/>
    <property type="project" value="InterPro"/>
</dbReference>